<organism evidence="1">
    <name type="scientific">marine sediment metagenome</name>
    <dbReference type="NCBI Taxonomy" id="412755"/>
    <lineage>
        <taxon>unclassified sequences</taxon>
        <taxon>metagenomes</taxon>
        <taxon>ecological metagenomes</taxon>
    </lineage>
</organism>
<gene>
    <name evidence="1" type="ORF">LCGC14_0644630</name>
</gene>
<sequence>MKRLCMFGVLLACFLLGCEAPSEKMLQANLSNGLVDESDERSRRLSHISNLNTRMLVDDWDFVWMYERTSSLTLYKTHVGR</sequence>
<proteinExistence type="predicted"/>
<protein>
    <submittedName>
        <fullName evidence="1">Uncharacterized protein</fullName>
    </submittedName>
</protein>
<reference evidence="1" key="1">
    <citation type="journal article" date="2015" name="Nature">
        <title>Complex archaea that bridge the gap between prokaryotes and eukaryotes.</title>
        <authorList>
            <person name="Spang A."/>
            <person name="Saw J.H."/>
            <person name="Jorgensen S.L."/>
            <person name="Zaremba-Niedzwiedzka K."/>
            <person name="Martijn J."/>
            <person name="Lind A.E."/>
            <person name="van Eijk R."/>
            <person name="Schleper C."/>
            <person name="Guy L."/>
            <person name="Ettema T.J."/>
        </authorList>
    </citation>
    <scope>NUCLEOTIDE SEQUENCE</scope>
</reference>
<accession>A0A0F9TJV6</accession>
<name>A0A0F9TJV6_9ZZZZ</name>
<dbReference type="PROSITE" id="PS51257">
    <property type="entry name" value="PROKAR_LIPOPROTEIN"/>
    <property type="match status" value="1"/>
</dbReference>
<evidence type="ECO:0000313" key="1">
    <source>
        <dbReference type="EMBL" id="KKN49266.1"/>
    </source>
</evidence>
<dbReference type="EMBL" id="LAZR01001175">
    <property type="protein sequence ID" value="KKN49266.1"/>
    <property type="molecule type" value="Genomic_DNA"/>
</dbReference>
<dbReference type="AlphaFoldDB" id="A0A0F9TJV6"/>
<comment type="caution">
    <text evidence="1">The sequence shown here is derived from an EMBL/GenBank/DDBJ whole genome shotgun (WGS) entry which is preliminary data.</text>
</comment>